<evidence type="ECO:0000313" key="3">
    <source>
        <dbReference type="Proteomes" id="UP000571084"/>
    </source>
</evidence>
<name>A0A840RSS6_9BURK</name>
<evidence type="ECO:0000313" key="2">
    <source>
        <dbReference type="EMBL" id="MBB5200703.1"/>
    </source>
</evidence>
<dbReference type="EMBL" id="JACHHQ010000005">
    <property type="protein sequence ID" value="MBB5200703.1"/>
    <property type="molecule type" value="Genomic_DNA"/>
</dbReference>
<organism evidence="2 3">
    <name type="scientific">Glaciimonas immobilis</name>
    <dbReference type="NCBI Taxonomy" id="728004"/>
    <lineage>
        <taxon>Bacteria</taxon>
        <taxon>Pseudomonadati</taxon>
        <taxon>Pseudomonadota</taxon>
        <taxon>Betaproteobacteria</taxon>
        <taxon>Burkholderiales</taxon>
        <taxon>Oxalobacteraceae</taxon>
        <taxon>Glaciimonas</taxon>
    </lineage>
</organism>
<comment type="caution">
    <text evidence="2">The sequence shown here is derived from an EMBL/GenBank/DDBJ whole genome shotgun (WGS) entry which is preliminary data.</text>
</comment>
<gene>
    <name evidence="2" type="ORF">HNR39_002545</name>
</gene>
<evidence type="ECO:0000256" key="1">
    <source>
        <dbReference type="SAM" id="MobiDB-lite"/>
    </source>
</evidence>
<keyword evidence="3" id="KW-1185">Reference proteome</keyword>
<protein>
    <submittedName>
        <fullName evidence="2">Uncharacterized protein</fullName>
    </submittedName>
</protein>
<reference evidence="2 3" key="1">
    <citation type="submission" date="2020-08" db="EMBL/GenBank/DDBJ databases">
        <title>Genomic Encyclopedia of Type Strains, Phase IV (KMG-IV): sequencing the most valuable type-strain genomes for metagenomic binning, comparative biology and taxonomic classification.</title>
        <authorList>
            <person name="Goeker M."/>
        </authorList>
    </citation>
    <scope>NUCLEOTIDE SEQUENCE [LARGE SCALE GENOMIC DNA]</scope>
    <source>
        <strain evidence="2 3">DSM 23240</strain>
    </source>
</reference>
<sequence length="36" mass="4248">MWEGVSVTELRSALISSHTNKRREGSGYLRQRHEFE</sequence>
<dbReference type="AlphaFoldDB" id="A0A840RSS6"/>
<proteinExistence type="predicted"/>
<dbReference type="Proteomes" id="UP000571084">
    <property type="component" value="Unassembled WGS sequence"/>
</dbReference>
<accession>A0A840RSS6</accession>
<feature type="region of interest" description="Disordered" evidence="1">
    <location>
        <begin position="14"/>
        <end position="36"/>
    </location>
</feature>